<dbReference type="Proteomes" id="UP000887568">
    <property type="component" value="Unplaced"/>
</dbReference>
<dbReference type="RefSeq" id="XP_038063794.1">
    <property type="nucleotide sequence ID" value="XM_038207866.1"/>
</dbReference>
<evidence type="ECO:0000313" key="4">
    <source>
        <dbReference type="Proteomes" id="UP000887568"/>
    </source>
</evidence>
<dbReference type="GO" id="GO:0020037">
    <property type="term" value="F:heme binding"/>
    <property type="evidence" value="ECO:0007669"/>
    <property type="project" value="TreeGrafter"/>
</dbReference>
<organism evidence="3 4">
    <name type="scientific">Patiria miniata</name>
    <name type="common">Bat star</name>
    <name type="synonym">Asterina miniata</name>
    <dbReference type="NCBI Taxonomy" id="46514"/>
    <lineage>
        <taxon>Eukaryota</taxon>
        <taxon>Metazoa</taxon>
        <taxon>Echinodermata</taxon>
        <taxon>Eleutherozoa</taxon>
        <taxon>Asterozoa</taxon>
        <taxon>Asteroidea</taxon>
        <taxon>Valvatacea</taxon>
        <taxon>Valvatida</taxon>
        <taxon>Asterinidae</taxon>
        <taxon>Patiria</taxon>
    </lineage>
</organism>
<dbReference type="Pfam" id="PF04832">
    <property type="entry name" value="SOUL"/>
    <property type="match status" value="4"/>
</dbReference>
<dbReference type="GeneID" id="119734374"/>
<reference evidence="3" key="1">
    <citation type="submission" date="2022-11" db="UniProtKB">
        <authorList>
            <consortium name="EnsemblMetazoa"/>
        </authorList>
    </citation>
    <scope>IDENTIFICATION</scope>
</reference>
<name>A0A914AK56_PATMI</name>
<dbReference type="InterPro" id="IPR006917">
    <property type="entry name" value="SOUL_heme-bd"/>
</dbReference>
<evidence type="ECO:0000256" key="2">
    <source>
        <dbReference type="SAM" id="SignalP"/>
    </source>
</evidence>
<comment type="similarity">
    <text evidence="1">Belongs to the HEBP family.</text>
</comment>
<proteinExistence type="inferred from homology"/>
<dbReference type="PANTHER" id="PTHR11220:SF1">
    <property type="entry name" value="HEME-BINDING PROTEIN 2"/>
    <property type="match status" value="1"/>
</dbReference>
<keyword evidence="2" id="KW-0732">Signal</keyword>
<dbReference type="InterPro" id="IPR011256">
    <property type="entry name" value="Reg_factor_effector_dom_sf"/>
</dbReference>
<accession>A0A914AK56</accession>
<keyword evidence="4" id="KW-1185">Reference proteome</keyword>
<dbReference type="AlphaFoldDB" id="A0A914AK56"/>
<evidence type="ECO:0000256" key="1">
    <source>
        <dbReference type="ARBA" id="ARBA00009817"/>
    </source>
</evidence>
<sequence>MYRVVLFLALCGLLAQAAVPSRDASLIDSADNPFNSQTSVDQPSRTGSLWSWFSDGFNYLRGLFWEQEAPKYRPFPPYQELCDPQVSFGYQARSYPKSVWVGLNMTGRFSDVAVLLARPKLEEYFNGKNSRNMTITMTSPLRLKTPRSSGQWGPGYEEKTLIYSMYLPPQLHDNPPEPTDPDMFIIEEEPERYFVITFPSYTYAFLDFQKRNELEDLLNGQREEFLREFFFVDVYNTQTEVTGRQNEVLLLFNPDVQKPNCAPLQKTALPSIPVVPVPEALINNASDPGFTQLCTGAEYDARQYDRAVWVSVTINAISSDVGKFDAFPKLDHYIKGHNDQGVKIEKTLPVRITQEWPKSPYAYNIYRDYTYAYYLPPELYKGIPQPLDPAVRILDEPSAVMFALNYTGFSFEFRDEQMLQKLQNLLIDAGELYMSSRRWARNQYYPSYQVTDCRNDILVYMDPLAKSPRCASACEHRGKECPSYRVLQSLTDDIQRRHISGNLYVLRRTNTCNMTTAYNVAYMPLHRYFRGANNRNESIARPTPVILVHKSTDNPPQGCDFSYNLMFYLPSEKHQNAPEPTEEGVELFRLEARDTFVITFEESSTEEVVDTKLARMKGELDRLELCYARDEFAVATYDAPWRPQPHRHEIWIPQATCARPRPEGSPQYSIQGSGCDVGTECPTYEIVRSYSTFEERLYQRTDLWVCKVTTNCNIEDAFNEAITPLYEYYQSCYDVEPKARPVMSSMSLLDFLSTECNKVIETCAFLPEIGRSLPEQPDNDLILHYYPSESSESQATVYMTALQGPPSVELIQSGITTLLRDVTDADLLHNNKVFVARYTLPWEDDDAKTEVGVQAETLAHQL</sequence>
<dbReference type="SUPFAM" id="SSF55136">
    <property type="entry name" value="Probable bacterial effector-binding domain"/>
    <property type="match status" value="4"/>
</dbReference>
<dbReference type="OMA" id="DESTWIC"/>
<protein>
    <submittedName>
        <fullName evidence="3">Uncharacterized protein</fullName>
    </submittedName>
</protein>
<dbReference type="Gene3D" id="3.20.80.10">
    <property type="entry name" value="Regulatory factor, effector binding domain"/>
    <property type="match status" value="4"/>
</dbReference>
<feature type="chain" id="PRO_5037010798" evidence="2">
    <location>
        <begin position="18"/>
        <end position="862"/>
    </location>
</feature>
<dbReference type="PANTHER" id="PTHR11220">
    <property type="entry name" value="HEME-BINDING PROTEIN-RELATED"/>
    <property type="match status" value="1"/>
</dbReference>
<dbReference type="OrthoDB" id="9944327at2759"/>
<feature type="signal peptide" evidence="2">
    <location>
        <begin position="1"/>
        <end position="17"/>
    </location>
</feature>
<dbReference type="EnsemblMetazoa" id="XM_038207866.1">
    <property type="protein sequence ID" value="XP_038063794.1"/>
    <property type="gene ID" value="LOC119734374"/>
</dbReference>
<evidence type="ECO:0000313" key="3">
    <source>
        <dbReference type="EnsemblMetazoa" id="XP_038063794.1"/>
    </source>
</evidence>